<keyword evidence="3" id="KW-1185">Reference proteome</keyword>
<feature type="compositionally biased region" description="Acidic residues" evidence="1">
    <location>
        <begin position="69"/>
        <end position="79"/>
    </location>
</feature>
<proteinExistence type="predicted"/>
<comment type="caution">
    <text evidence="2">The sequence shown here is derived from an EMBL/GenBank/DDBJ whole genome shotgun (WGS) entry which is preliminary data.</text>
</comment>
<evidence type="ECO:0000313" key="2">
    <source>
        <dbReference type="EMBL" id="KAL3290286.1"/>
    </source>
</evidence>
<protein>
    <submittedName>
        <fullName evidence="2">Uncharacterized protein</fullName>
    </submittedName>
</protein>
<accession>A0ABD2PHV0</accession>
<organism evidence="2 3">
    <name type="scientific">Cryptolaemus montrouzieri</name>
    <dbReference type="NCBI Taxonomy" id="559131"/>
    <lineage>
        <taxon>Eukaryota</taxon>
        <taxon>Metazoa</taxon>
        <taxon>Ecdysozoa</taxon>
        <taxon>Arthropoda</taxon>
        <taxon>Hexapoda</taxon>
        <taxon>Insecta</taxon>
        <taxon>Pterygota</taxon>
        <taxon>Neoptera</taxon>
        <taxon>Endopterygota</taxon>
        <taxon>Coleoptera</taxon>
        <taxon>Polyphaga</taxon>
        <taxon>Cucujiformia</taxon>
        <taxon>Coccinelloidea</taxon>
        <taxon>Coccinellidae</taxon>
        <taxon>Scymninae</taxon>
        <taxon>Scymnini</taxon>
        <taxon>Cryptolaemus</taxon>
    </lineage>
</organism>
<gene>
    <name evidence="2" type="ORF">HHI36_023631</name>
</gene>
<feature type="compositionally biased region" description="Polar residues" evidence="1">
    <location>
        <begin position="111"/>
        <end position="129"/>
    </location>
</feature>
<reference evidence="2 3" key="1">
    <citation type="journal article" date="2021" name="BMC Biol.">
        <title>Horizontally acquired antibacterial genes associated with adaptive radiation of ladybird beetles.</title>
        <authorList>
            <person name="Li H.S."/>
            <person name="Tang X.F."/>
            <person name="Huang Y.H."/>
            <person name="Xu Z.Y."/>
            <person name="Chen M.L."/>
            <person name="Du X.Y."/>
            <person name="Qiu B.Y."/>
            <person name="Chen P.T."/>
            <person name="Zhang W."/>
            <person name="Slipinski A."/>
            <person name="Escalona H.E."/>
            <person name="Waterhouse R.M."/>
            <person name="Zwick A."/>
            <person name="Pang H."/>
        </authorList>
    </citation>
    <scope>NUCLEOTIDE SEQUENCE [LARGE SCALE GENOMIC DNA]</scope>
    <source>
        <strain evidence="2">SYSU2018</strain>
    </source>
</reference>
<evidence type="ECO:0000313" key="3">
    <source>
        <dbReference type="Proteomes" id="UP001516400"/>
    </source>
</evidence>
<feature type="compositionally biased region" description="Acidic residues" evidence="1">
    <location>
        <begin position="149"/>
        <end position="159"/>
    </location>
</feature>
<dbReference type="Proteomes" id="UP001516400">
    <property type="component" value="Unassembled WGS sequence"/>
</dbReference>
<feature type="region of interest" description="Disordered" evidence="1">
    <location>
        <begin position="54"/>
        <end position="249"/>
    </location>
</feature>
<dbReference type="EMBL" id="JABFTP020000186">
    <property type="protein sequence ID" value="KAL3290286.1"/>
    <property type="molecule type" value="Genomic_DNA"/>
</dbReference>
<evidence type="ECO:0000256" key="1">
    <source>
        <dbReference type="SAM" id="MobiDB-lite"/>
    </source>
</evidence>
<feature type="compositionally biased region" description="Low complexity" evidence="1">
    <location>
        <begin position="172"/>
        <end position="206"/>
    </location>
</feature>
<name>A0ABD2PHV0_9CUCU</name>
<dbReference type="AlphaFoldDB" id="A0ABD2PHV0"/>
<sequence>MLQWVTKINKCHNNLQHAMPREITAPIISETQENEIIAEDSSPIYDQIYMSEQTRMTTNEQTVSKQEEEKEEDEGDTYEEIVARPLPPPIRSFGKSTSTPLERPSHLPIRNQPSLPSIPTEENGSTESLPSYDKIGTSDGGRDNLSDSFSEEEEEEEMYAEVIAPPQPPLALPDLATPSTPSAASTPLTPLAPSTSSTPPISLTPSIKPPVMTKPTLKPKIEVKLSKPFPNGYSSTKNILKSVKETSKQ</sequence>